<evidence type="ECO:0000256" key="2">
    <source>
        <dbReference type="ARBA" id="ARBA00009178"/>
    </source>
</evidence>
<organism evidence="8 9">
    <name type="scientific">Eruca vesicaria subsp. sativa</name>
    <name type="common">Garden rocket</name>
    <name type="synonym">Eruca sativa</name>
    <dbReference type="NCBI Taxonomy" id="29727"/>
    <lineage>
        <taxon>Eukaryota</taxon>
        <taxon>Viridiplantae</taxon>
        <taxon>Streptophyta</taxon>
        <taxon>Embryophyta</taxon>
        <taxon>Tracheophyta</taxon>
        <taxon>Spermatophyta</taxon>
        <taxon>Magnoliopsida</taxon>
        <taxon>eudicotyledons</taxon>
        <taxon>Gunneridae</taxon>
        <taxon>Pentapetalae</taxon>
        <taxon>rosids</taxon>
        <taxon>malvids</taxon>
        <taxon>Brassicales</taxon>
        <taxon>Brassicaceae</taxon>
        <taxon>Brassiceae</taxon>
        <taxon>Eruca</taxon>
    </lineage>
</organism>
<accession>A0ABC8L7Y1</accession>
<evidence type="ECO:0000256" key="5">
    <source>
        <dbReference type="ARBA" id="ARBA00022729"/>
    </source>
</evidence>
<evidence type="ECO:0000256" key="3">
    <source>
        <dbReference type="ARBA" id="ARBA00022525"/>
    </source>
</evidence>
<keyword evidence="5 7" id="KW-0732">Signal</keyword>
<feature type="chain" id="PRO_5044851761" evidence="7">
    <location>
        <begin position="21"/>
        <end position="107"/>
    </location>
</feature>
<comment type="caution">
    <text evidence="8">The sequence shown here is derived from an EMBL/GenBank/DDBJ whole genome shotgun (WGS) entry which is preliminary data.</text>
</comment>
<evidence type="ECO:0000313" key="8">
    <source>
        <dbReference type="EMBL" id="CAH8365593.1"/>
    </source>
</evidence>
<protein>
    <submittedName>
        <fullName evidence="8">Uncharacterized protein</fullName>
    </submittedName>
</protein>
<evidence type="ECO:0000256" key="4">
    <source>
        <dbReference type="ARBA" id="ARBA00022702"/>
    </source>
</evidence>
<dbReference type="GO" id="GO:0005179">
    <property type="term" value="F:hormone activity"/>
    <property type="evidence" value="ECO:0007669"/>
    <property type="project" value="UniProtKB-KW"/>
</dbReference>
<dbReference type="GO" id="GO:0040008">
    <property type="term" value="P:regulation of growth"/>
    <property type="evidence" value="ECO:0007669"/>
    <property type="project" value="UniProtKB-ARBA"/>
</dbReference>
<dbReference type="EMBL" id="CAKOAT010394043">
    <property type="protein sequence ID" value="CAH8365593.1"/>
    <property type="molecule type" value="Genomic_DNA"/>
</dbReference>
<evidence type="ECO:0000256" key="7">
    <source>
        <dbReference type="SAM" id="SignalP"/>
    </source>
</evidence>
<dbReference type="AlphaFoldDB" id="A0ABC8L7Y1"/>
<dbReference type="InterPro" id="IPR008801">
    <property type="entry name" value="RALF"/>
</dbReference>
<feature type="signal peptide" evidence="7">
    <location>
        <begin position="1"/>
        <end position="20"/>
    </location>
</feature>
<name>A0ABC8L7Y1_ERUVS</name>
<proteinExistence type="inferred from homology"/>
<dbReference type="PANTHER" id="PTHR33136:SF89">
    <property type="entry name" value="PROTEIN RALF-LIKE 19"/>
    <property type="match status" value="1"/>
</dbReference>
<keyword evidence="3" id="KW-0964">Secreted</keyword>
<gene>
    <name evidence="8" type="ORF">ERUC_LOCUS30395</name>
</gene>
<keyword evidence="9" id="KW-1185">Reference proteome</keyword>
<reference evidence="8 9" key="1">
    <citation type="submission" date="2022-03" db="EMBL/GenBank/DDBJ databases">
        <authorList>
            <person name="Macdonald S."/>
            <person name="Ahmed S."/>
            <person name="Newling K."/>
        </authorList>
    </citation>
    <scope>NUCLEOTIDE SEQUENCE [LARGE SCALE GENOMIC DNA]</scope>
</reference>
<dbReference type="PANTHER" id="PTHR33136">
    <property type="entry name" value="RAPID ALKALINIZATION FACTOR-LIKE"/>
    <property type="match status" value="1"/>
</dbReference>
<evidence type="ECO:0000256" key="1">
    <source>
        <dbReference type="ARBA" id="ARBA00004613"/>
    </source>
</evidence>
<dbReference type="Pfam" id="PF05498">
    <property type="entry name" value="RALF"/>
    <property type="match status" value="1"/>
</dbReference>
<evidence type="ECO:0000256" key="6">
    <source>
        <dbReference type="ARBA" id="ARBA00023157"/>
    </source>
</evidence>
<keyword evidence="6" id="KW-1015">Disulfide bond</keyword>
<evidence type="ECO:0000313" key="9">
    <source>
        <dbReference type="Proteomes" id="UP001642260"/>
    </source>
</evidence>
<dbReference type="GO" id="GO:0005576">
    <property type="term" value="C:extracellular region"/>
    <property type="evidence" value="ECO:0007669"/>
    <property type="project" value="UniProtKB-SubCell"/>
</dbReference>
<dbReference type="Proteomes" id="UP001642260">
    <property type="component" value="Unassembled WGS sequence"/>
</dbReference>
<keyword evidence="4" id="KW-0372">Hormone</keyword>
<comment type="subcellular location">
    <subcellularLocation>
        <location evidence="1">Secreted</location>
    </subcellularLocation>
</comment>
<comment type="similarity">
    <text evidence="2">Belongs to the plant rapid alkalinization factor (RALF) family.</text>
</comment>
<sequence>MGIKFLLILILLTLAVVTESANAMTKSCASGQGCIGDDDELESMMDSETNRRQLAVRRGHIGYDALKKNNVPCNHRGRSYYDCKKRKRVNPYRRGCSVITHCYRHTS</sequence>